<evidence type="ECO:0000313" key="1">
    <source>
        <dbReference type="EMBL" id="KAL0459206.1"/>
    </source>
</evidence>
<gene>
    <name evidence="1" type="ORF">Slati_0547800</name>
</gene>
<comment type="caution">
    <text evidence="1">The sequence shown here is derived from an EMBL/GenBank/DDBJ whole genome shotgun (WGS) entry which is preliminary data.</text>
</comment>
<dbReference type="AlphaFoldDB" id="A0AAW2Y0S7"/>
<dbReference type="EMBL" id="JACGWN010000002">
    <property type="protein sequence ID" value="KAL0459206.1"/>
    <property type="molecule type" value="Genomic_DNA"/>
</dbReference>
<reference evidence="1" key="2">
    <citation type="journal article" date="2024" name="Plant">
        <title>Genomic evolution and insights into agronomic trait innovations of Sesamum species.</title>
        <authorList>
            <person name="Miao H."/>
            <person name="Wang L."/>
            <person name="Qu L."/>
            <person name="Liu H."/>
            <person name="Sun Y."/>
            <person name="Le M."/>
            <person name="Wang Q."/>
            <person name="Wei S."/>
            <person name="Zheng Y."/>
            <person name="Lin W."/>
            <person name="Duan Y."/>
            <person name="Cao H."/>
            <person name="Xiong S."/>
            <person name="Wang X."/>
            <person name="Wei L."/>
            <person name="Li C."/>
            <person name="Ma Q."/>
            <person name="Ju M."/>
            <person name="Zhao R."/>
            <person name="Li G."/>
            <person name="Mu C."/>
            <person name="Tian Q."/>
            <person name="Mei H."/>
            <person name="Zhang T."/>
            <person name="Gao T."/>
            <person name="Zhang H."/>
        </authorList>
    </citation>
    <scope>NUCLEOTIDE SEQUENCE</scope>
    <source>
        <strain evidence="1">KEN1</strain>
    </source>
</reference>
<evidence type="ECO:0008006" key="2">
    <source>
        <dbReference type="Google" id="ProtNLM"/>
    </source>
</evidence>
<name>A0AAW2Y0S7_9LAMI</name>
<proteinExistence type="predicted"/>
<reference evidence="1" key="1">
    <citation type="submission" date="2020-06" db="EMBL/GenBank/DDBJ databases">
        <authorList>
            <person name="Li T."/>
            <person name="Hu X."/>
            <person name="Zhang T."/>
            <person name="Song X."/>
            <person name="Zhang H."/>
            <person name="Dai N."/>
            <person name="Sheng W."/>
            <person name="Hou X."/>
            <person name="Wei L."/>
        </authorList>
    </citation>
    <scope>NUCLEOTIDE SEQUENCE</scope>
    <source>
        <strain evidence="1">KEN1</strain>
        <tissue evidence="1">Leaf</tissue>
    </source>
</reference>
<sequence length="295" mass="33895">MLDISSKLPKHIVIMLPKEDDGEVPCRVDIEYEWVLPKCQTCNSLGHQTSQCPIIKLSTKPPIAVFIPRQKVENEGYKDDRGMIREETIIRATTAPSNPVMHEHVREQPVPLSTVGDGKVLLSDWNWFSDYTGIGNRIWLAWNDDELDVEVLAVHEQTNSYCSSVVYGANDLGVRRDIWRTLSHIADSIDVEPWLLLEDFNAVTDMSEVCGASEDIRSVIEDFQGFLIDTGARGLRQWDPMSPYLFVLVMEELRMLMQKLIDQDRDFIFHWKCRELGLFQLCFADDLLLFCEANE</sequence>
<protein>
    <recommendedName>
        <fullName evidence="2">Reverse transcriptase domain-containing protein</fullName>
    </recommendedName>
</protein>
<organism evidence="1">
    <name type="scientific">Sesamum latifolium</name>
    <dbReference type="NCBI Taxonomy" id="2727402"/>
    <lineage>
        <taxon>Eukaryota</taxon>
        <taxon>Viridiplantae</taxon>
        <taxon>Streptophyta</taxon>
        <taxon>Embryophyta</taxon>
        <taxon>Tracheophyta</taxon>
        <taxon>Spermatophyta</taxon>
        <taxon>Magnoliopsida</taxon>
        <taxon>eudicotyledons</taxon>
        <taxon>Gunneridae</taxon>
        <taxon>Pentapetalae</taxon>
        <taxon>asterids</taxon>
        <taxon>lamiids</taxon>
        <taxon>Lamiales</taxon>
        <taxon>Pedaliaceae</taxon>
        <taxon>Sesamum</taxon>
    </lineage>
</organism>
<accession>A0AAW2Y0S7</accession>